<organism evidence="1 2">
    <name type="scientific">Panagrolaimus sp. JU765</name>
    <dbReference type="NCBI Taxonomy" id="591449"/>
    <lineage>
        <taxon>Eukaryota</taxon>
        <taxon>Metazoa</taxon>
        <taxon>Ecdysozoa</taxon>
        <taxon>Nematoda</taxon>
        <taxon>Chromadorea</taxon>
        <taxon>Rhabditida</taxon>
        <taxon>Tylenchina</taxon>
        <taxon>Panagrolaimomorpha</taxon>
        <taxon>Panagrolaimoidea</taxon>
        <taxon>Panagrolaimidae</taxon>
        <taxon>Panagrolaimus</taxon>
    </lineage>
</organism>
<evidence type="ECO:0000313" key="1">
    <source>
        <dbReference type="Proteomes" id="UP000887576"/>
    </source>
</evidence>
<proteinExistence type="predicted"/>
<dbReference type="Proteomes" id="UP000887576">
    <property type="component" value="Unplaced"/>
</dbReference>
<sequence length="460" mass="53355">MYRKLSFKKSHDLTVDTIIKIQEDLENSRASGQEILIKDPVVRREQFQATKRWNTILTQFYNDMPRKTNRRQLKFYSDSFTGKEATDFLLQLFPKVVPNKPFSLTNAEKFMQLLITKNLVENVRDAKNKTFTSNATLYKFLNDKIRAEIDETKPMPRSSSLTDLKNLSSGSFKEKLLKTKRRSHSFSMSNNPFNTSKTPLVDVQEVSDTTISRSQRPAVKPNPVDQVVEDQDYLMAWKNLLLKMVGVQSICDMMEDHLYGAHIKWNCTEIGERGIVKCPKTSDDLPNEVKKGFKILSEWKRGDELECSPNQVFDTLFKKLCVTIPIIPSYANPKFAVFWKFFHRRAVQNEYENVFYRNDDPGLSFASSSTFTGSSLSSESEGLRFIDEMETPVVSGRTRRNMPSGHQEMTDIKERFFAGLQVLLLSLKPDVRRRLNMICRYVKRCQENINLKLHESKTNR</sequence>
<name>A0AC34QA29_9BILA</name>
<evidence type="ECO:0000313" key="2">
    <source>
        <dbReference type="WBParaSite" id="JU765_v2.g14491.t1"/>
    </source>
</evidence>
<accession>A0AC34QA29</accession>
<dbReference type="WBParaSite" id="JU765_v2.g14491.t1">
    <property type="protein sequence ID" value="JU765_v2.g14491.t1"/>
    <property type="gene ID" value="JU765_v2.g14491"/>
</dbReference>
<reference evidence="2" key="1">
    <citation type="submission" date="2022-11" db="UniProtKB">
        <authorList>
            <consortium name="WormBaseParasite"/>
        </authorList>
    </citation>
    <scope>IDENTIFICATION</scope>
</reference>
<protein>
    <submittedName>
        <fullName evidence="2">DEP domain-containing protein</fullName>
    </submittedName>
</protein>